<evidence type="ECO:0008006" key="3">
    <source>
        <dbReference type="Google" id="ProtNLM"/>
    </source>
</evidence>
<reference evidence="1" key="1">
    <citation type="submission" date="2021-01" db="EMBL/GenBank/DDBJ databases">
        <title>Whole genome shotgun sequence of Actinocatenispora rupis NBRC 107355.</title>
        <authorList>
            <person name="Komaki H."/>
            <person name="Tamura T."/>
        </authorList>
    </citation>
    <scope>NUCLEOTIDE SEQUENCE</scope>
    <source>
        <strain evidence="1">NBRC 107355</strain>
    </source>
</reference>
<keyword evidence="2" id="KW-1185">Reference proteome</keyword>
<gene>
    <name evidence="1" type="ORF">Aru02nite_57950</name>
</gene>
<proteinExistence type="predicted"/>
<comment type="caution">
    <text evidence="1">The sequence shown here is derived from an EMBL/GenBank/DDBJ whole genome shotgun (WGS) entry which is preliminary data.</text>
</comment>
<dbReference type="Proteomes" id="UP000612808">
    <property type="component" value="Unassembled WGS sequence"/>
</dbReference>
<protein>
    <recommendedName>
        <fullName evidence="3">Tetratricopeptide repeat-containing protein</fullName>
    </recommendedName>
</protein>
<dbReference type="RefSeq" id="WP_203662928.1">
    <property type="nucleotide sequence ID" value="NZ_BAAAZM010000012.1"/>
</dbReference>
<evidence type="ECO:0000313" key="1">
    <source>
        <dbReference type="EMBL" id="GID14906.1"/>
    </source>
</evidence>
<name>A0A8J3J326_9ACTN</name>
<evidence type="ECO:0000313" key="2">
    <source>
        <dbReference type="Proteomes" id="UP000612808"/>
    </source>
</evidence>
<dbReference type="AlphaFoldDB" id="A0A8J3J326"/>
<dbReference type="InterPro" id="IPR011990">
    <property type="entry name" value="TPR-like_helical_dom_sf"/>
</dbReference>
<dbReference type="EMBL" id="BOMB01000034">
    <property type="protein sequence ID" value="GID14906.1"/>
    <property type="molecule type" value="Genomic_DNA"/>
</dbReference>
<organism evidence="1 2">
    <name type="scientific">Actinocatenispora rupis</name>
    <dbReference type="NCBI Taxonomy" id="519421"/>
    <lineage>
        <taxon>Bacteria</taxon>
        <taxon>Bacillati</taxon>
        <taxon>Actinomycetota</taxon>
        <taxon>Actinomycetes</taxon>
        <taxon>Micromonosporales</taxon>
        <taxon>Micromonosporaceae</taxon>
        <taxon>Actinocatenispora</taxon>
    </lineage>
</organism>
<dbReference type="Gene3D" id="1.25.40.10">
    <property type="entry name" value="Tetratricopeptide repeat domain"/>
    <property type="match status" value="1"/>
</dbReference>
<dbReference type="SUPFAM" id="SSF48452">
    <property type="entry name" value="TPR-like"/>
    <property type="match status" value="1"/>
</dbReference>
<accession>A0A8J3J326</accession>
<sequence>MDEGIAMPHFHWESAYRHGVHALARGRKQRAIEDLERARDLAERAARPVLCARAGRALGDAYRVAGREREAVTAYKLAAAMAQTAHNRLEIGLAHRDLGDVAAARGDTGTPVALWRCALNALSPLRVVEVVEVAARLAVAE</sequence>